<dbReference type="Gene3D" id="3.40.50.300">
    <property type="entry name" value="P-loop containing nucleotide triphosphate hydrolases"/>
    <property type="match status" value="1"/>
</dbReference>
<dbReference type="InterPro" id="IPR051396">
    <property type="entry name" value="Bact_Antivir_Def_Nuclease"/>
</dbReference>
<dbReference type="PANTHER" id="PTHR43581:SF2">
    <property type="entry name" value="EXCINUCLEASE ATPASE SUBUNIT"/>
    <property type="match status" value="1"/>
</dbReference>
<feature type="domain" description="AAA+ ATPase" evidence="2">
    <location>
        <begin position="22"/>
        <end position="378"/>
    </location>
</feature>
<protein>
    <submittedName>
        <fullName evidence="3">AAA family ATPase</fullName>
    </submittedName>
</protein>
<name>A0A6B1DZR8_9CHLR</name>
<dbReference type="CDD" id="cd00267">
    <property type="entry name" value="ABC_ATPase"/>
    <property type="match status" value="2"/>
</dbReference>
<dbReference type="InterPro" id="IPR003593">
    <property type="entry name" value="AAA+_ATPase"/>
</dbReference>
<evidence type="ECO:0000313" key="3">
    <source>
        <dbReference type="EMBL" id="MYD91854.1"/>
    </source>
</evidence>
<gene>
    <name evidence="3" type="ORF">F4Y08_16245</name>
</gene>
<dbReference type="SUPFAM" id="SSF52540">
    <property type="entry name" value="P-loop containing nucleoside triphosphate hydrolases"/>
    <property type="match status" value="1"/>
</dbReference>
<dbReference type="InterPro" id="IPR027417">
    <property type="entry name" value="P-loop_NTPase"/>
</dbReference>
<dbReference type="AlphaFoldDB" id="A0A6B1DZR8"/>
<dbReference type="Pfam" id="PF13175">
    <property type="entry name" value="AAA_15"/>
    <property type="match status" value="1"/>
</dbReference>
<dbReference type="PANTHER" id="PTHR43581">
    <property type="entry name" value="ATP/GTP PHOSPHATASE"/>
    <property type="match status" value="1"/>
</dbReference>
<dbReference type="InterPro" id="IPR041685">
    <property type="entry name" value="AAA_GajA/Old/RecF-like"/>
</dbReference>
<comment type="caution">
    <text evidence="3">The sequence shown here is derived from an EMBL/GenBank/DDBJ whole genome shotgun (WGS) entry which is preliminary data.</text>
</comment>
<keyword evidence="1" id="KW-0175">Coiled coil</keyword>
<proteinExistence type="predicted"/>
<evidence type="ECO:0000259" key="2">
    <source>
        <dbReference type="SMART" id="SM00382"/>
    </source>
</evidence>
<reference evidence="3" key="1">
    <citation type="submission" date="2019-09" db="EMBL/GenBank/DDBJ databases">
        <title>Characterisation of the sponge microbiome using genome-centric metagenomics.</title>
        <authorList>
            <person name="Engelberts J.P."/>
            <person name="Robbins S.J."/>
            <person name="De Goeij J.M."/>
            <person name="Aranda M."/>
            <person name="Bell S.C."/>
            <person name="Webster N.S."/>
        </authorList>
    </citation>
    <scope>NUCLEOTIDE SEQUENCE</scope>
    <source>
        <strain evidence="3">SB0662_bin_9</strain>
    </source>
</reference>
<sequence>MIIKEASFKKLHGYIDIDVDFQDDVNIIIGGNGSGKTTILNAMAWMLSPNYWWNDTPNAYFLANLEFEEVQVAYSHLNSDNQPAQRIITATRNDEVVELNVSDIDDSLTIPIVQEGLGRPMMEDHIGSIVTSIRNQDQAHNQVLQHLQDLPGPLYLPLNRRWIEEPDNEVSFYRPRYRRPYMDAYAPAPISQVLDRAERTFRQEKSKITDLQERLINWITKESLDDARISELQSKVKEYEDNLAQIKNLSEKFLASVNSFFNDNKKELFVSQELELAVKVAEGLRVSARQLSSGELQILMLFAFLYFQRDNPAGKQHQSDRIAVFLDEPEVSLHLAWQRRYVESITRANTDAQFIIATHSPEIAGPVEDSAIISIHPK</sequence>
<evidence type="ECO:0000256" key="1">
    <source>
        <dbReference type="SAM" id="Coils"/>
    </source>
</evidence>
<dbReference type="EMBL" id="VXPY01000119">
    <property type="protein sequence ID" value="MYD91854.1"/>
    <property type="molecule type" value="Genomic_DNA"/>
</dbReference>
<organism evidence="3">
    <name type="scientific">Caldilineaceae bacterium SB0662_bin_9</name>
    <dbReference type="NCBI Taxonomy" id="2605258"/>
    <lineage>
        <taxon>Bacteria</taxon>
        <taxon>Bacillati</taxon>
        <taxon>Chloroflexota</taxon>
        <taxon>Caldilineae</taxon>
        <taxon>Caldilineales</taxon>
        <taxon>Caldilineaceae</taxon>
    </lineage>
</organism>
<dbReference type="SMART" id="SM00382">
    <property type="entry name" value="AAA"/>
    <property type="match status" value="1"/>
</dbReference>
<feature type="coiled-coil region" evidence="1">
    <location>
        <begin position="194"/>
        <end position="252"/>
    </location>
</feature>
<accession>A0A6B1DZR8</accession>